<accession>A0A1Y5S7V8</accession>
<evidence type="ECO:0000313" key="2">
    <source>
        <dbReference type="EMBL" id="SLN33100.1"/>
    </source>
</evidence>
<name>A0A1Y5S7V8_9PROT</name>
<keyword evidence="3" id="KW-1185">Reference proteome</keyword>
<evidence type="ECO:0000256" key="1">
    <source>
        <dbReference type="SAM" id="MobiDB-lite"/>
    </source>
</evidence>
<evidence type="ECO:0008006" key="4">
    <source>
        <dbReference type="Google" id="ProtNLM"/>
    </source>
</evidence>
<dbReference type="AlphaFoldDB" id="A0A1Y5S7V8"/>
<reference evidence="2 3" key="1">
    <citation type="submission" date="2017-03" db="EMBL/GenBank/DDBJ databases">
        <authorList>
            <person name="Afonso C.L."/>
            <person name="Miller P.J."/>
            <person name="Scott M.A."/>
            <person name="Spackman E."/>
            <person name="Goraichik I."/>
            <person name="Dimitrov K.M."/>
            <person name="Suarez D.L."/>
            <person name="Swayne D.E."/>
        </authorList>
    </citation>
    <scope>NUCLEOTIDE SEQUENCE [LARGE SCALE GENOMIC DNA]</scope>
    <source>
        <strain evidence="2 3">CECT 7691</strain>
    </source>
</reference>
<dbReference type="OrthoDB" id="7991169at2"/>
<sequence>MASSQKQELDQRRCRRVTPALKSGGHLKSKLVLENGEIHAATLANMSTSGVLVTTEARPPVGAIATVFGNRARVVRLTDTGLALEFLDQAKEKRFVVDG</sequence>
<dbReference type="InParanoid" id="A0A1Y5S7V8"/>
<proteinExistence type="predicted"/>
<dbReference type="RefSeq" id="WP_085882497.1">
    <property type="nucleotide sequence ID" value="NZ_FWFR01000001.1"/>
</dbReference>
<gene>
    <name evidence="2" type="ORF">OCH7691_01262</name>
</gene>
<dbReference type="Proteomes" id="UP000193200">
    <property type="component" value="Unassembled WGS sequence"/>
</dbReference>
<dbReference type="EMBL" id="FWFR01000001">
    <property type="protein sequence ID" value="SLN33100.1"/>
    <property type="molecule type" value="Genomic_DNA"/>
</dbReference>
<evidence type="ECO:0000313" key="3">
    <source>
        <dbReference type="Proteomes" id="UP000193200"/>
    </source>
</evidence>
<protein>
    <recommendedName>
        <fullName evidence="4">PilZ domain-containing protein</fullName>
    </recommendedName>
</protein>
<dbReference type="SUPFAM" id="SSF141371">
    <property type="entry name" value="PilZ domain-like"/>
    <property type="match status" value="1"/>
</dbReference>
<feature type="region of interest" description="Disordered" evidence="1">
    <location>
        <begin position="1"/>
        <end position="21"/>
    </location>
</feature>
<organism evidence="2 3">
    <name type="scientific">Oceanibacterium hippocampi</name>
    <dbReference type="NCBI Taxonomy" id="745714"/>
    <lineage>
        <taxon>Bacteria</taxon>
        <taxon>Pseudomonadati</taxon>
        <taxon>Pseudomonadota</taxon>
        <taxon>Alphaproteobacteria</taxon>
        <taxon>Sneathiellales</taxon>
        <taxon>Sneathiellaceae</taxon>
        <taxon>Oceanibacterium</taxon>
    </lineage>
</organism>